<feature type="domain" description="RCC1-like" evidence="4">
    <location>
        <begin position="124"/>
        <end position="511"/>
    </location>
</feature>
<evidence type="ECO:0000259" key="4">
    <source>
        <dbReference type="Pfam" id="PF25390"/>
    </source>
</evidence>
<evidence type="ECO:0000256" key="2">
    <source>
        <dbReference type="ARBA" id="ARBA00022737"/>
    </source>
</evidence>
<sequence>MMYEQQLCALNKSRKRVCEDQLHYSNQSISTFNSFRSVKRIKLLVYDSRTTEINGKCQNMTKKQLVFDVLSSQIIQVGTDKSSPEITTSRKRKNENSLHGQWRQKIKLSIPNYDFSSRYENTSIMTVGNGDCGQLGQGRGIAYTEIPQNVEGSNHMGIIDISTIDKRPTALSKDGSVYLWGYDKNKVFLPDEKNFAPVKLKKNTDRFIRIESCKSLLVALSIQGIVYSMGDFEAQDKEEGRAWSQASHKLFKKVRGLEHEFIIDIATGRNHVVALSKTGFVYCWGSGEEYQLGRLLASSKTKDTLKPRKLQLKGIVSIGAGPSCSYAINRKGDVYAWGDNRNGQCGNSGSSHCSFAKSPRRIKELKGIKIRKIKANSSYSVALCQDGSLYQIGGYDRCKVYIGKASGSITRPKINPNSFFWNKKLCMNCSNITNMYCFKIPIQNKVVDFDIKDENNFAVCEAGRLFEWGYYNEIIHTDETSICCSPVYVKEVEFERKGKISKVSTGFDHLVLLLEEPKAPS</sequence>
<dbReference type="GO" id="GO:0005085">
    <property type="term" value="F:guanyl-nucleotide exchange factor activity"/>
    <property type="evidence" value="ECO:0007669"/>
    <property type="project" value="TreeGrafter"/>
</dbReference>
<keyword evidence="2" id="KW-0677">Repeat</keyword>
<comment type="caution">
    <text evidence="5">The sequence shown here is derived from an EMBL/GenBank/DDBJ whole genome shotgun (WGS) entry which is preliminary data.</text>
</comment>
<dbReference type="PROSITE" id="PS50012">
    <property type="entry name" value="RCC1_3"/>
    <property type="match status" value="3"/>
</dbReference>
<dbReference type="GO" id="GO:0005737">
    <property type="term" value="C:cytoplasm"/>
    <property type="evidence" value="ECO:0007669"/>
    <property type="project" value="TreeGrafter"/>
</dbReference>
<accession>A0A2T9ZK61</accession>
<feature type="repeat" description="RCC1" evidence="3">
    <location>
        <begin position="279"/>
        <end position="331"/>
    </location>
</feature>
<evidence type="ECO:0000313" key="6">
    <source>
        <dbReference type="Proteomes" id="UP000245609"/>
    </source>
</evidence>
<dbReference type="AlphaFoldDB" id="A0A2T9ZK61"/>
<proteinExistence type="predicted"/>
<keyword evidence="6" id="KW-1185">Reference proteome</keyword>
<feature type="repeat" description="RCC1" evidence="3">
    <location>
        <begin position="332"/>
        <end position="386"/>
    </location>
</feature>
<gene>
    <name evidence="5" type="ORF">BB560_000541</name>
</gene>
<dbReference type="Proteomes" id="UP000245609">
    <property type="component" value="Unassembled WGS sequence"/>
</dbReference>
<dbReference type="PRINTS" id="PR00633">
    <property type="entry name" value="RCCNDNSATION"/>
</dbReference>
<feature type="repeat" description="RCC1" evidence="3">
    <location>
        <begin position="224"/>
        <end position="278"/>
    </location>
</feature>
<dbReference type="PANTHER" id="PTHR45982">
    <property type="entry name" value="REGULATOR OF CHROMOSOME CONDENSATION"/>
    <property type="match status" value="1"/>
</dbReference>
<keyword evidence="1" id="KW-0344">Guanine-nucleotide releasing factor</keyword>
<protein>
    <recommendedName>
        <fullName evidence="4">RCC1-like domain-containing protein</fullName>
    </recommendedName>
</protein>
<dbReference type="InterPro" id="IPR058923">
    <property type="entry name" value="RCC1-like_dom"/>
</dbReference>
<dbReference type="InterPro" id="IPR000408">
    <property type="entry name" value="Reg_chr_condens"/>
</dbReference>
<evidence type="ECO:0000256" key="1">
    <source>
        <dbReference type="ARBA" id="ARBA00022658"/>
    </source>
</evidence>
<evidence type="ECO:0000313" key="5">
    <source>
        <dbReference type="EMBL" id="PVV04942.1"/>
    </source>
</evidence>
<dbReference type="PANTHER" id="PTHR45982:SF1">
    <property type="entry name" value="REGULATOR OF CHROMOSOME CONDENSATION"/>
    <property type="match status" value="1"/>
</dbReference>
<evidence type="ECO:0000256" key="3">
    <source>
        <dbReference type="PROSITE-ProRule" id="PRU00235"/>
    </source>
</evidence>
<dbReference type="InterPro" id="IPR051553">
    <property type="entry name" value="Ran_GTPase-activating"/>
</dbReference>
<dbReference type="Pfam" id="PF25390">
    <property type="entry name" value="WD40_RLD"/>
    <property type="match status" value="1"/>
</dbReference>
<reference evidence="5 6" key="1">
    <citation type="journal article" date="2018" name="MBio">
        <title>Comparative Genomics Reveals the Core Gene Toolbox for the Fungus-Insect Symbiosis.</title>
        <authorList>
            <person name="Wang Y."/>
            <person name="Stata M."/>
            <person name="Wang W."/>
            <person name="Stajich J.E."/>
            <person name="White M.M."/>
            <person name="Moncalvo J.M."/>
        </authorList>
    </citation>
    <scope>NUCLEOTIDE SEQUENCE [LARGE SCALE GENOMIC DNA]</scope>
    <source>
        <strain evidence="5 6">SC-DP-2</strain>
    </source>
</reference>
<dbReference type="OrthoDB" id="61110at2759"/>
<dbReference type="SUPFAM" id="SSF50985">
    <property type="entry name" value="RCC1/BLIP-II"/>
    <property type="match status" value="1"/>
</dbReference>
<dbReference type="STRING" id="133381.A0A2T9ZK61"/>
<name>A0A2T9ZK61_9FUNG</name>
<dbReference type="InterPro" id="IPR009091">
    <property type="entry name" value="RCC1/BLIP-II"/>
</dbReference>
<organism evidence="5 6">
    <name type="scientific">Smittium megazygosporum</name>
    <dbReference type="NCBI Taxonomy" id="133381"/>
    <lineage>
        <taxon>Eukaryota</taxon>
        <taxon>Fungi</taxon>
        <taxon>Fungi incertae sedis</taxon>
        <taxon>Zoopagomycota</taxon>
        <taxon>Kickxellomycotina</taxon>
        <taxon>Harpellomycetes</taxon>
        <taxon>Harpellales</taxon>
        <taxon>Legeriomycetaceae</taxon>
        <taxon>Smittium</taxon>
    </lineage>
</organism>
<dbReference type="Gene3D" id="2.130.10.30">
    <property type="entry name" value="Regulator of chromosome condensation 1/beta-lactamase-inhibitor protein II"/>
    <property type="match status" value="1"/>
</dbReference>
<dbReference type="EMBL" id="MBFS01000060">
    <property type="protein sequence ID" value="PVV04942.1"/>
    <property type="molecule type" value="Genomic_DNA"/>
</dbReference>